<organism evidence="3">
    <name type="scientific">Hexamita inflata</name>
    <dbReference type="NCBI Taxonomy" id="28002"/>
    <lineage>
        <taxon>Eukaryota</taxon>
        <taxon>Metamonada</taxon>
        <taxon>Diplomonadida</taxon>
        <taxon>Hexamitidae</taxon>
        <taxon>Hexamitinae</taxon>
        <taxon>Hexamita</taxon>
    </lineage>
</organism>
<sequence length="371" mass="42850">MNFQVEHSDHDEQMRRLFQDAVKESTLTIEDSQQVTSLRFADLLKVTKLKVKWSYNLSFQYCPLLVTELSASNCKIQVLDGLQQMTQLRDLDLSYNAISELSALGSLANLRELNLMRNCVSDVRPLARLTSLVSLQLSRNQIEDVSPLSGLKNLQRLLIFKNQVRDLQPLRHLTSLVQLNIDENQIEDVSPLRFLVQMQNLSAAKNRIRDICAFKFLKNLTQLNLSWNQLVDVSALAQLQLSNLYVAHNNIISIIPLYNLQLEVLDATSNKIISIPRFTRLNSTQTQKFKLSAQNEPEQSEILLQNKARIVFIQKETMNLIQIVRQNFNVKMERNLFSVQKLIQMETFKQIAFTGKVVDLFNIIRQDLYVE</sequence>
<dbReference type="Proteomes" id="UP001642409">
    <property type="component" value="Unassembled WGS sequence"/>
</dbReference>
<keyword evidence="5" id="KW-1185">Reference proteome</keyword>
<dbReference type="InterPro" id="IPR003591">
    <property type="entry name" value="Leu-rich_rpt_typical-subtyp"/>
</dbReference>
<evidence type="ECO:0000256" key="2">
    <source>
        <dbReference type="ARBA" id="ARBA00022737"/>
    </source>
</evidence>
<evidence type="ECO:0000313" key="3">
    <source>
        <dbReference type="EMBL" id="CAI9923391.1"/>
    </source>
</evidence>
<dbReference type="Gene3D" id="3.80.10.10">
    <property type="entry name" value="Ribonuclease Inhibitor"/>
    <property type="match status" value="1"/>
</dbReference>
<dbReference type="EMBL" id="CATOUU010000279">
    <property type="protein sequence ID" value="CAI9923391.1"/>
    <property type="molecule type" value="Genomic_DNA"/>
</dbReference>
<evidence type="ECO:0000313" key="4">
    <source>
        <dbReference type="EMBL" id="CAL5980699.1"/>
    </source>
</evidence>
<dbReference type="PROSITE" id="PS51450">
    <property type="entry name" value="LRR"/>
    <property type="match status" value="6"/>
</dbReference>
<comment type="caution">
    <text evidence="3">The sequence shown here is derived from an EMBL/GenBank/DDBJ whole genome shotgun (WGS) entry which is preliminary data.</text>
</comment>
<dbReference type="PANTHER" id="PTHR46652:SF3">
    <property type="entry name" value="LEUCINE-RICH REPEAT-CONTAINING PROTEIN 9"/>
    <property type="match status" value="1"/>
</dbReference>
<reference evidence="4 5" key="2">
    <citation type="submission" date="2024-07" db="EMBL/GenBank/DDBJ databases">
        <authorList>
            <person name="Akdeniz Z."/>
        </authorList>
    </citation>
    <scope>NUCLEOTIDE SEQUENCE [LARGE SCALE GENOMIC DNA]</scope>
</reference>
<proteinExistence type="predicted"/>
<reference evidence="3" key="1">
    <citation type="submission" date="2023-06" db="EMBL/GenBank/DDBJ databases">
        <authorList>
            <person name="Kurt Z."/>
        </authorList>
    </citation>
    <scope>NUCLEOTIDE SEQUENCE</scope>
</reference>
<dbReference type="Pfam" id="PF13516">
    <property type="entry name" value="LRR_6"/>
    <property type="match status" value="1"/>
</dbReference>
<keyword evidence="1" id="KW-0433">Leucine-rich repeat</keyword>
<dbReference type="InterPro" id="IPR025875">
    <property type="entry name" value="Leu-rich_rpt_4"/>
</dbReference>
<accession>A0AA86NR99</accession>
<dbReference type="AlphaFoldDB" id="A0AA86NR99"/>
<dbReference type="SMART" id="SM00365">
    <property type="entry name" value="LRR_SD22"/>
    <property type="match status" value="5"/>
</dbReference>
<dbReference type="EMBL" id="CAXDID020000012">
    <property type="protein sequence ID" value="CAL5980699.1"/>
    <property type="molecule type" value="Genomic_DNA"/>
</dbReference>
<evidence type="ECO:0000313" key="5">
    <source>
        <dbReference type="Proteomes" id="UP001642409"/>
    </source>
</evidence>
<dbReference type="InterPro" id="IPR032675">
    <property type="entry name" value="LRR_dom_sf"/>
</dbReference>
<dbReference type="PANTHER" id="PTHR46652">
    <property type="entry name" value="LEUCINE-RICH REPEAT AND IQ DOMAIN-CONTAINING PROTEIN 1-RELATED"/>
    <property type="match status" value="1"/>
</dbReference>
<keyword evidence="2" id="KW-0677">Repeat</keyword>
<dbReference type="InterPro" id="IPR001611">
    <property type="entry name" value="Leu-rich_rpt"/>
</dbReference>
<dbReference type="SUPFAM" id="SSF52058">
    <property type="entry name" value="L domain-like"/>
    <property type="match status" value="1"/>
</dbReference>
<protein>
    <submittedName>
        <fullName evidence="3">Uncharacterized protein</fullName>
    </submittedName>
</protein>
<name>A0AA86NR99_9EUKA</name>
<dbReference type="InterPro" id="IPR050836">
    <property type="entry name" value="SDS22/Internalin_LRR"/>
</dbReference>
<dbReference type="SMART" id="SM00369">
    <property type="entry name" value="LRR_TYP"/>
    <property type="match status" value="4"/>
</dbReference>
<gene>
    <name evidence="3" type="ORF">HINF_LOCUS11036</name>
    <name evidence="4" type="ORF">HINF_LOCUS6303</name>
</gene>
<evidence type="ECO:0000256" key="1">
    <source>
        <dbReference type="ARBA" id="ARBA00022614"/>
    </source>
</evidence>
<dbReference type="Pfam" id="PF12799">
    <property type="entry name" value="LRR_4"/>
    <property type="match status" value="3"/>
</dbReference>